<name>A0ABU5DY91_9PROT</name>
<dbReference type="Gene3D" id="3.30.420.40">
    <property type="match status" value="2"/>
</dbReference>
<gene>
    <name evidence="1" type="ORF">SMD31_10225</name>
</gene>
<dbReference type="InterPro" id="IPR036390">
    <property type="entry name" value="WH_DNA-bd_sf"/>
</dbReference>
<reference evidence="1 2" key="1">
    <citation type="journal article" date="2013" name="Antonie Van Leeuwenhoek">
        <title>Dongia rigui sp. nov., isolated from freshwater of a large wetland in Korea.</title>
        <authorList>
            <person name="Baik K.S."/>
            <person name="Hwang Y.M."/>
            <person name="Choi J.S."/>
            <person name="Kwon J."/>
            <person name="Seong C.N."/>
        </authorList>
    </citation>
    <scope>NUCLEOTIDE SEQUENCE [LARGE SCALE GENOMIC DNA]</scope>
    <source>
        <strain evidence="1 2">04SU4-P</strain>
    </source>
</reference>
<dbReference type="PANTHER" id="PTHR18964:SF173">
    <property type="entry name" value="GLUCOKINASE"/>
    <property type="match status" value="1"/>
</dbReference>
<keyword evidence="2" id="KW-1185">Reference proteome</keyword>
<dbReference type="EMBL" id="JAXCLX010000001">
    <property type="protein sequence ID" value="MDY0872301.1"/>
    <property type="molecule type" value="Genomic_DNA"/>
</dbReference>
<protein>
    <submittedName>
        <fullName evidence="1">ROK family transcriptional regulator</fullName>
    </submittedName>
</protein>
<dbReference type="InterPro" id="IPR036388">
    <property type="entry name" value="WH-like_DNA-bd_sf"/>
</dbReference>
<dbReference type="InterPro" id="IPR000600">
    <property type="entry name" value="ROK"/>
</dbReference>
<evidence type="ECO:0000313" key="1">
    <source>
        <dbReference type="EMBL" id="MDY0872301.1"/>
    </source>
</evidence>
<dbReference type="SUPFAM" id="SSF53067">
    <property type="entry name" value="Actin-like ATPase domain"/>
    <property type="match status" value="1"/>
</dbReference>
<accession>A0ABU5DY91</accession>
<evidence type="ECO:0000313" key="2">
    <source>
        <dbReference type="Proteomes" id="UP001271769"/>
    </source>
</evidence>
<dbReference type="Gene3D" id="1.10.10.10">
    <property type="entry name" value="Winged helix-like DNA-binding domain superfamily/Winged helix DNA-binding domain"/>
    <property type="match status" value="1"/>
</dbReference>
<dbReference type="RefSeq" id="WP_320500721.1">
    <property type="nucleotide sequence ID" value="NZ_JAXCLX010000001.1"/>
</dbReference>
<dbReference type="Pfam" id="PF00480">
    <property type="entry name" value="ROK"/>
    <property type="match status" value="1"/>
</dbReference>
<sequence>MDRADLDHAQPQNRHRILQAVRLHGPLARVDLGTIVALSPASVSSITGELIRDGLIREVPGTDVERGRGRPKVLIELTPTAACMVAVKLSINRIEVTLGDFAGGIGKVTTRALNTLELSADALIDVLGEMITGCIAAIPSDFGPLAGIGLAVQGLVHKNETLVWSPALTVRNVNIAGPLAQRFNLPVTAMNDADCIALSIRHRAELQAVENLAVVMLGTGIGMGLIIGGRLHSASSGAGAEFGHTKYQIDGPLCHCGRRGCIESFVGDYALYRDARSMLDLPNTDALHPSDEQMQALVDLATNGHPVATSLFQQAGRALGYGLSNLIALIGPDLVLITGSGVRGYGQMEPEMRRSLDEALVDTLLAQTEIRPYPWTADLTIRGIVLQVLDAGRTG</sequence>
<proteinExistence type="predicted"/>
<dbReference type="Proteomes" id="UP001271769">
    <property type="component" value="Unassembled WGS sequence"/>
</dbReference>
<organism evidence="1 2">
    <name type="scientific">Dongia rigui</name>
    <dbReference type="NCBI Taxonomy" id="940149"/>
    <lineage>
        <taxon>Bacteria</taxon>
        <taxon>Pseudomonadati</taxon>
        <taxon>Pseudomonadota</taxon>
        <taxon>Alphaproteobacteria</taxon>
        <taxon>Rhodospirillales</taxon>
        <taxon>Dongiaceae</taxon>
        <taxon>Dongia</taxon>
    </lineage>
</organism>
<dbReference type="PANTHER" id="PTHR18964">
    <property type="entry name" value="ROK (REPRESSOR, ORF, KINASE) FAMILY"/>
    <property type="match status" value="1"/>
</dbReference>
<dbReference type="InterPro" id="IPR043129">
    <property type="entry name" value="ATPase_NBD"/>
</dbReference>
<dbReference type="SUPFAM" id="SSF46785">
    <property type="entry name" value="Winged helix' DNA-binding domain"/>
    <property type="match status" value="1"/>
</dbReference>
<comment type="caution">
    <text evidence="1">The sequence shown here is derived from an EMBL/GenBank/DDBJ whole genome shotgun (WGS) entry which is preliminary data.</text>
</comment>